<evidence type="ECO:0000256" key="1">
    <source>
        <dbReference type="SAM" id="SignalP"/>
    </source>
</evidence>
<proteinExistence type="predicted"/>
<dbReference type="Proteomes" id="UP000186551">
    <property type="component" value="Unassembled WGS sequence"/>
</dbReference>
<dbReference type="PROSITE" id="PS51257">
    <property type="entry name" value="PROKAR_LIPOPROTEIN"/>
    <property type="match status" value="1"/>
</dbReference>
<sequence length="70" mass="7724">MRILRPYLFMLLCLLLLAGSGCQRKGIPCPKPSSKRTVKVQGPNAQGLSAIKVQQDKNGMVKKKRVLGLF</sequence>
<evidence type="ECO:0000313" key="3">
    <source>
        <dbReference type="Proteomes" id="UP000186551"/>
    </source>
</evidence>
<reference evidence="2 3" key="1">
    <citation type="submission" date="2016-03" db="EMBL/GenBank/DDBJ databases">
        <title>Genome sequence of Pontibacter sp. nov., of the family cytophagaceae, isolated from marine sediment of the Yellow Sea, China.</title>
        <authorList>
            <person name="Zhang G."/>
            <person name="Zhang R."/>
        </authorList>
    </citation>
    <scope>NUCLEOTIDE SEQUENCE [LARGE SCALE GENOMIC DNA]</scope>
    <source>
        <strain evidence="2 3">S10-8</strain>
    </source>
</reference>
<feature type="signal peptide" evidence="1">
    <location>
        <begin position="1"/>
        <end position="18"/>
    </location>
</feature>
<name>A0A1Q5PEG3_9BACT</name>
<gene>
    <name evidence="2" type="ORF">A3841_12175</name>
</gene>
<comment type="caution">
    <text evidence="2">The sequence shown here is derived from an EMBL/GenBank/DDBJ whole genome shotgun (WGS) entry which is preliminary data.</text>
</comment>
<evidence type="ECO:0000313" key="2">
    <source>
        <dbReference type="EMBL" id="OKL40614.1"/>
    </source>
</evidence>
<protein>
    <submittedName>
        <fullName evidence="2">Uncharacterized protein</fullName>
    </submittedName>
</protein>
<dbReference type="RefSeq" id="WP_073851234.1">
    <property type="nucleotide sequence ID" value="NZ_LVWA01000004.1"/>
</dbReference>
<keyword evidence="3" id="KW-1185">Reference proteome</keyword>
<dbReference type="OrthoDB" id="853660at2"/>
<dbReference type="EMBL" id="LVWA01000004">
    <property type="protein sequence ID" value="OKL40614.1"/>
    <property type="molecule type" value="Genomic_DNA"/>
</dbReference>
<feature type="chain" id="PRO_5010272202" evidence="1">
    <location>
        <begin position="19"/>
        <end position="70"/>
    </location>
</feature>
<dbReference type="STRING" id="1797110.A3841_12175"/>
<keyword evidence="1" id="KW-0732">Signal</keyword>
<dbReference type="AlphaFoldDB" id="A0A1Q5PEG3"/>
<accession>A0A1Q5PEG3</accession>
<organism evidence="2 3">
    <name type="scientific">Pontibacter flavimaris</name>
    <dbReference type="NCBI Taxonomy" id="1797110"/>
    <lineage>
        <taxon>Bacteria</taxon>
        <taxon>Pseudomonadati</taxon>
        <taxon>Bacteroidota</taxon>
        <taxon>Cytophagia</taxon>
        <taxon>Cytophagales</taxon>
        <taxon>Hymenobacteraceae</taxon>
        <taxon>Pontibacter</taxon>
    </lineage>
</organism>